<name>A0A2I0I7R7_PUNGR</name>
<accession>A0A2I0I7R7</accession>
<keyword evidence="2" id="KW-1185">Reference proteome</keyword>
<protein>
    <submittedName>
        <fullName evidence="1">Uncharacterized protein</fullName>
    </submittedName>
</protein>
<organism evidence="1 2">
    <name type="scientific">Punica granatum</name>
    <name type="common">Pomegranate</name>
    <dbReference type="NCBI Taxonomy" id="22663"/>
    <lineage>
        <taxon>Eukaryota</taxon>
        <taxon>Viridiplantae</taxon>
        <taxon>Streptophyta</taxon>
        <taxon>Embryophyta</taxon>
        <taxon>Tracheophyta</taxon>
        <taxon>Spermatophyta</taxon>
        <taxon>Magnoliopsida</taxon>
        <taxon>eudicotyledons</taxon>
        <taxon>Gunneridae</taxon>
        <taxon>Pentapetalae</taxon>
        <taxon>rosids</taxon>
        <taxon>malvids</taxon>
        <taxon>Myrtales</taxon>
        <taxon>Lythraceae</taxon>
        <taxon>Punica</taxon>
    </lineage>
</organism>
<evidence type="ECO:0000313" key="1">
    <source>
        <dbReference type="EMBL" id="PKI40022.1"/>
    </source>
</evidence>
<proteinExistence type="predicted"/>
<dbReference type="Proteomes" id="UP000233551">
    <property type="component" value="Unassembled WGS sequence"/>
</dbReference>
<dbReference type="EMBL" id="PGOL01003680">
    <property type="protein sequence ID" value="PKI40022.1"/>
    <property type="molecule type" value="Genomic_DNA"/>
</dbReference>
<comment type="caution">
    <text evidence="1">The sequence shown here is derived from an EMBL/GenBank/DDBJ whole genome shotgun (WGS) entry which is preliminary data.</text>
</comment>
<sequence>MGPQVHGRRRQGRAGMLCASADAWSSVWVTRDVRSGVLLERAGVYLELASEVASEHLERLSTRLGRLRTQLRARLDV</sequence>
<dbReference type="AlphaFoldDB" id="A0A2I0I7R7"/>
<gene>
    <name evidence="1" type="ORF">CRG98_039592</name>
</gene>
<evidence type="ECO:0000313" key="2">
    <source>
        <dbReference type="Proteomes" id="UP000233551"/>
    </source>
</evidence>
<reference evidence="1 2" key="1">
    <citation type="submission" date="2017-11" db="EMBL/GenBank/DDBJ databases">
        <title>De-novo sequencing of pomegranate (Punica granatum L.) genome.</title>
        <authorList>
            <person name="Akparov Z."/>
            <person name="Amiraslanov A."/>
            <person name="Hajiyeva S."/>
            <person name="Abbasov M."/>
            <person name="Kaur K."/>
            <person name="Hamwieh A."/>
            <person name="Solovyev V."/>
            <person name="Salamov A."/>
            <person name="Braich B."/>
            <person name="Kosarev P."/>
            <person name="Mahmoud A."/>
            <person name="Hajiyev E."/>
            <person name="Babayeva S."/>
            <person name="Izzatullayeva V."/>
            <person name="Mammadov A."/>
            <person name="Mammadov A."/>
            <person name="Sharifova S."/>
            <person name="Ojaghi J."/>
            <person name="Eynullazada K."/>
            <person name="Bayramov B."/>
            <person name="Abdulazimova A."/>
            <person name="Shahmuradov I."/>
        </authorList>
    </citation>
    <scope>NUCLEOTIDE SEQUENCE [LARGE SCALE GENOMIC DNA]</scope>
    <source>
        <strain evidence="2">cv. AG2017</strain>
        <tissue evidence="1">Leaf</tissue>
    </source>
</reference>